<protein>
    <submittedName>
        <fullName evidence="3">Tetratricopeptide repeat-containing protein</fullName>
    </submittedName>
</protein>
<sequence length="857" mass="91813">MMGTTIDDGVVTRVFDRKPRRHQTGLVLGTAVALVLGLAAFAVGGPWGGDLPSPGWKGTEQAGWIAGIVSALLGLFTLVVMLRPVSGPVRPRSGATVGSLIQVGSVPRLAAWFQDRRIADDLFASARAGRTMVTTQVLSGMGGVGKTQLAARFARHLADTDQLDLLVWITAASRDAIVTAYAQTAERLGVVGAKVPPEEAAGALLGWLERTHRRHLIVLDNLDAPVHAAGLWPPANSNGRTLVTTRRRDAVLATEGRALITVGLFTPVEAVSYVKRAIADPARLTGADGLAADLGFLPLALAQATAYIRDRADTDGLDCAGYRRRLADRKLALAELLPHQDALPDDQRATVTAAWSLSVEAADRAEPQDLARPMLALASVLDSNGIPAAVFTSRPVLAYLTRTTGDDQQSDAHAATSALHNLHRFSLATVTNGQIRVHALVQRATREHLSPDELRAAALAAADALLDCWSSARHPEPEQFLRNNALALRHATGHLLIAPRTHPVLFAIGRSFGRTGLLLPAITFLGELLDDQRRHLGPDRPDILVTRSDLTHWLGEAGDPAGAVAGFQDLLDEHLRLLGPDHPHTLGIRSYLADWQGQSGNPAGAAAAFQDLLTSMLRILGPDDPQTLATRNNLALWRGMAGDAAGAVAAFRALLSEQLRVLGPDDPRTLNTRNNLASWCGLAGDAGEAVSAFQELLDEQLRRVGRDHPDTLRVRSNLAHWRGEAGDAAGAVTAFEELLADRLRVLGPDHPQTLTTRNNLAHWRGKAGNAAGAVAAFEELLSDRLRVLGPDHPDTLTTRNNLASWRGYAGDARGAAAAFRALLSDRRRVLGPNHPDIRATHNNLVYWQYRSDRSTAG</sequence>
<evidence type="ECO:0000313" key="4">
    <source>
        <dbReference type="Proteomes" id="UP000199360"/>
    </source>
</evidence>
<dbReference type="GO" id="GO:0043531">
    <property type="term" value="F:ADP binding"/>
    <property type="evidence" value="ECO:0007669"/>
    <property type="project" value="InterPro"/>
</dbReference>
<feature type="domain" description="NB-ARC" evidence="2">
    <location>
        <begin position="137"/>
        <end position="254"/>
    </location>
</feature>
<dbReference type="Pfam" id="PF13374">
    <property type="entry name" value="TPR_10"/>
    <property type="match status" value="2"/>
</dbReference>
<dbReference type="Pfam" id="PF13424">
    <property type="entry name" value="TPR_12"/>
    <property type="match status" value="2"/>
</dbReference>
<keyword evidence="4" id="KW-1185">Reference proteome</keyword>
<dbReference type="SUPFAM" id="SSF48452">
    <property type="entry name" value="TPR-like"/>
    <property type="match status" value="3"/>
</dbReference>
<dbReference type="NCBIfam" id="NF040586">
    <property type="entry name" value="FxSxx_TPR"/>
    <property type="match status" value="1"/>
</dbReference>
<dbReference type="InterPro" id="IPR027417">
    <property type="entry name" value="P-loop_NTPase"/>
</dbReference>
<dbReference type="PANTHER" id="PTHR46082:SF6">
    <property type="entry name" value="AAA+ ATPASE DOMAIN-CONTAINING PROTEIN-RELATED"/>
    <property type="match status" value="1"/>
</dbReference>
<evidence type="ECO:0000313" key="3">
    <source>
        <dbReference type="EMBL" id="SCG72142.1"/>
    </source>
</evidence>
<dbReference type="CDD" id="cd01983">
    <property type="entry name" value="SIMIBI"/>
    <property type="match status" value="1"/>
</dbReference>
<gene>
    <name evidence="3" type="ORF">GA0070213_112139</name>
</gene>
<keyword evidence="1" id="KW-1133">Transmembrane helix</keyword>
<feature type="transmembrane region" description="Helical" evidence="1">
    <location>
        <begin position="25"/>
        <end position="44"/>
    </location>
</feature>
<dbReference type="Proteomes" id="UP000199360">
    <property type="component" value="Unassembled WGS sequence"/>
</dbReference>
<dbReference type="PANTHER" id="PTHR46082">
    <property type="entry name" value="ATP/GTP-BINDING PROTEIN-RELATED"/>
    <property type="match status" value="1"/>
</dbReference>
<name>A0A1C5JNH1_9ACTN</name>
<evidence type="ECO:0000259" key="2">
    <source>
        <dbReference type="Pfam" id="PF00931"/>
    </source>
</evidence>
<accession>A0A1C5JNH1</accession>
<dbReference type="Gene3D" id="1.25.40.10">
    <property type="entry name" value="Tetratricopeptide repeat domain"/>
    <property type="match status" value="2"/>
</dbReference>
<dbReference type="EMBL" id="FMDM01000012">
    <property type="protein sequence ID" value="SCG72142.1"/>
    <property type="molecule type" value="Genomic_DNA"/>
</dbReference>
<dbReference type="OrthoDB" id="3210382at2"/>
<evidence type="ECO:0000256" key="1">
    <source>
        <dbReference type="SAM" id="Phobius"/>
    </source>
</evidence>
<dbReference type="SUPFAM" id="SSF52540">
    <property type="entry name" value="P-loop containing nucleoside triphosphate hydrolases"/>
    <property type="match status" value="1"/>
</dbReference>
<dbReference type="InterPro" id="IPR053137">
    <property type="entry name" value="NLR-like"/>
</dbReference>
<dbReference type="Gene3D" id="3.40.50.300">
    <property type="entry name" value="P-loop containing nucleotide triphosphate hydrolases"/>
    <property type="match status" value="1"/>
</dbReference>
<dbReference type="STRING" id="745366.GA0070213_112139"/>
<dbReference type="AlphaFoldDB" id="A0A1C5JNH1"/>
<dbReference type="InterPro" id="IPR011990">
    <property type="entry name" value="TPR-like_helical_dom_sf"/>
</dbReference>
<keyword evidence="1" id="KW-0472">Membrane</keyword>
<proteinExistence type="predicted"/>
<dbReference type="Pfam" id="PF00931">
    <property type="entry name" value="NB-ARC"/>
    <property type="match status" value="1"/>
</dbReference>
<feature type="transmembrane region" description="Helical" evidence="1">
    <location>
        <begin position="64"/>
        <end position="82"/>
    </location>
</feature>
<reference evidence="4" key="1">
    <citation type="submission" date="2016-06" db="EMBL/GenBank/DDBJ databases">
        <authorList>
            <person name="Varghese N."/>
            <person name="Submissions Spin"/>
        </authorList>
    </citation>
    <scope>NUCLEOTIDE SEQUENCE [LARGE SCALE GENOMIC DNA]</scope>
    <source>
        <strain evidence="4">DSM 45647</strain>
    </source>
</reference>
<organism evidence="3 4">
    <name type="scientific">Micromonospora humi</name>
    <dbReference type="NCBI Taxonomy" id="745366"/>
    <lineage>
        <taxon>Bacteria</taxon>
        <taxon>Bacillati</taxon>
        <taxon>Actinomycetota</taxon>
        <taxon>Actinomycetes</taxon>
        <taxon>Micromonosporales</taxon>
        <taxon>Micromonosporaceae</taxon>
        <taxon>Micromonospora</taxon>
    </lineage>
</organism>
<dbReference type="InterPro" id="IPR002182">
    <property type="entry name" value="NB-ARC"/>
</dbReference>
<keyword evidence="1" id="KW-0812">Transmembrane</keyword>